<dbReference type="Gene3D" id="3.60.15.10">
    <property type="entry name" value="Ribonuclease Z/Hydroxyacylglutathione hydrolase-like"/>
    <property type="match status" value="1"/>
</dbReference>
<evidence type="ECO:0000313" key="2">
    <source>
        <dbReference type="EMBL" id="MFC4137047.1"/>
    </source>
</evidence>
<dbReference type="Proteomes" id="UP001595816">
    <property type="component" value="Unassembled WGS sequence"/>
</dbReference>
<dbReference type="EMBL" id="JBHSAY010000035">
    <property type="protein sequence ID" value="MFC4137047.1"/>
    <property type="molecule type" value="Genomic_DNA"/>
</dbReference>
<proteinExistence type="predicted"/>
<dbReference type="Pfam" id="PF13483">
    <property type="entry name" value="Lactamase_B_3"/>
    <property type="match status" value="1"/>
</dbReference>
<evidence type="ECO:0000259" key="1">
    <source>
        <dbReference type="SMART" id="SM00849"/>
    </source>
</evidence>
<feature type="domain" description="Metallo-beta-lactamase" evidence="1">
    <location>
        <begin position="7"/>
        <end position="173"/>
    </location>
</feature>
<dbReference type="PANTHER" id="PTHR43546">
    <property type="entry name" value="UPF0173 METAL-DEPENDENT HYDROLASE MJ1163-RELATED"/>
    <property type="match status" value="1"/>
</dbReference>
<dbReference type="SMART" id="SM00849">
    <property type="entry name" value="Lactamase_B"/>
    <property type="match status" value="1"/>
</dbReference>
<comment type="caution">
    <text evidence="2">The sequence shown here is derived from an EMBL/GenBank/DDBJ whole genome shotgun (WGS) entry which is preliminary data.</text>
</comment>
<dbReference type="PANTHER" id="PTHR43546:SF3">
    <property type="entry name" value="UPF0173 METAL-DEPENDENT HYDROLASE MJ1163"/>
    <property type="match status" value="1"/>
</dbReference>
<gene>
    <name evidence="2" type="ORF">ACFOZ4_41125</name>
</gene>
<dbReference type="RefSeq" id="WP_253762260.1">
    <property type="nucleotide sequence ID" value="NZ_JAMZDZ010000001.1"/>
</dbReference>
<evidence type="ECO:0000313" key="3">
    <source>
        <dbReference type="Proteomes" id="UP001595816"/>
    </source>
</evidence>
<name>A0ABV8M166_9ACTN</name>
<dbReference type="SUPFAM" id="SSF56281">
    <property type="entry name" value="Metallo-hydrolase/oxidoreductase"/>
    <property type="match status" value="1"/>
</dbReference>
<dbReference type="InterPro" id="IPR050114">
    <property type="entry name" value="UPF0173_UPF0282_UlaG_hydrolase"/>
</dbReference>
<sequence length="209" mass="22631">MQLIKFTHACVRLHDGDRTLLIDPGVWSEPAVFEGVTDVLITHEHHDHVDAERLAQQDVRVFAPELIAGELREKMGDAVTTVATGDTFTAAGFDVTVVGGEHAEIYEGLPGCANVGYLVGTSSGALYHPGDALFVPEAEVGVLLVPASAPWLKLREALDFVRAVAPKRAHPIHDRMFSEDIGFAGFDRWMEMKGQTAYSRIPIGSGADL</sequence>
<dbReference type="InterPro" id="IPR036866">
    <property type="entry name" value="RibonucZ/Hydroxyglut_hydro"/>
</dbReference>
<keyword evidence="3" id="KW-1185">Reference proteome</keyword>
<dbReference type="CDD" id="cd06262">
    <property type="entry name" value="metallo-hydrolase-like_MBL-fold"/>
    <property type="match status" value="1"/>
</dbReference>
<reference evidence="3" key="1">
    <citation type="journal article" date="2019" name="Int. J. Syst. Evol. Microbiol.">
        <title>The Global Catalogue of Microorganisms (GCM) 10K type strain sequencing project: providing services to taxonomists for standard genome sequencing and annotation.</title>
        <authorList>
            <consortium name="The Broad Institute Genomics Platform"/>
            <consortium name="The Broad Institute Genome Sequencing Center for Infectious Disease"/>
            <person name="Wu L."/>
            <person name="Ma J."/>
        </authorList>
    </citation>
    <scope>NUCLEOTIDE SEQUENCE [LARGE SCALE GENOMIC DNA]</scope>
    <source>
        <strain evidence="3">CGMCC 4.7289</strain>
    </source>
</reference>
<protein>
    <submittedName>
        <fullName evidence="2">MBL fold metallo-hydrolase</fullName>
    </submittedName>
</protein>
<accession>A0ABV8M166</accession>
<dbReference type="InterPro" id="IPR001279">
    <property type="entry name" value="Metallo-B-lactamas"/>
</dbReference>
<organism evidence="2 3">
    <name type="scientific">Hamadaea flava</name>
    <dbReference type="NCBI Taxonomy" id="1742688"/>
    <lineage>
        <taxon>Bacteria</taxon>
        <taxon>Bacillati</taxon>
        <taxon>Actinomycetota</taxon>
        <taxon>Actinomycetes</taxon>
        <taxon>Micromonosporales</taxon>
        <taxon>Micromonosporaceae</taxon>
        <taxon>Hamadaea</taxon>
    </lineage>
</organism>